<dbReference type="Proteomes" id="UP000239047">
    <property type="component" value="Unassembled WGS sequence"/>
</dbReference>
<evidence type="ECO:0000256" key="6">
    <source>
        <dbReference type="ARBA" id="ARBA00022842"/>
    </source>
</evidence>
<evidence type="ECO:0000256" key="3">
    <source>
        <dbReference type="ARBA" id="ARBA00013106"/>
    </source>
</evidence>
<dbReference type="InterPro" id="IPR020550">
    <property type="entry name" value="Inositol_monophosphatase_CS"/>
</dbReference>
<dbReference type="Gene3D" id="3.30.540.10">
    <property type="entry name" value="Fructose-1,6-Bisphosphatase, subunit A, domain 1"/>
    <property type="match status" value="1"/>
</dbReference>
<organism evidence="8 9">
    <name type="scientific">Jeotgalibacillus proteolyticus</name>
    <dbReference type="NCBI Taxonomy" id="2082395"/>
    <lineage>
        <taxon>Bacteria</taxon>
        <taxon>Bacillati</taxon>
        <taxon>Bacillota</taxon>
        <taxon>Bacilli</taxon>
        <taxon>Bacillales</taxon>
        <taxon>Caryophanaceae</taxon>
        <taxon>Jeotgalibacillus</taxon>
    </lineage>
</organism>
<dbReference type="AlphaFoldDB" id="A0A2S5GH56"/>
<keyword evidence="9" id="KW-1185">Reference proteome</keyword>
<dbReference type="GO" id="GO:0046854">
    <property type="term" value="P:phosphatidylinositol phosphate biosynthetic process"/>
    <property type="evidence" value="ECO:0007669"/>
    <property type="project" value="InterPro"/>
</dbReference>
<sequence>MTENWNEIDRFAKDLIHHAGETIKNSFKDKLSIESKSNANDLVTNMDKEIEQYFVKEIRRYNPDHKILGEEGYGDQVTSHEGTVWIVDPIDGTMNFVHQQRNFAISIGIYHNGIGMLGYIYDVVLDELYHAHKGNGAYMNEEKLKPLKPVPVSEAIFSINATWITPHEKVPYQIFGPIVHDVRGTRSYGSAALELAYVAAGRLDGYLTMRLAPWDIAGGKILIEEVGGVVTNLQNQTHSLLGKDSLFAGNADVHNEIYQNYLQGKL</sequence>
<feature type="binding site" evidence="7">
    <location>
        <position position="90"/>
    </location>
    <ligand>
        <name>Mg(2+)</name>
        <dbReference type="ChEBI" id="CHEBI:18420"/>
        <label>2</label>
    </ligand>
</feature>
<feature type="binding site" evidence="7">
    <location>
        <position position="215"/>
    </location>
    <ligand>
        <name>Mg(2+)</name>
        <dbReference type="ChEBI" id="CHEBI:18420"/>
        <label>1</label>
        <note>catalytic</note>
    </ligand>
</feature>
<comment type="cofactor">
    <cofactor evidence="2 7">
        <name>Mg(2+)</name>
        <dbReference type="ChEBI" id="CHEBI:18420"/>
    </cofactor>
</comment>
<dbReference type="RefSeq" id="WP_104056247.1">
    <property type="nucleotide sequence ID" value="NZ_PREZ01000001.1"/>
</dbReference>
<dbReference type="OrthoDB" id="9772456at2"/>
<dbReference type="GO" id="GO:0007165">
    <property type="term" value="P:signal transduction"/>
    <property type="evidence" value="ECO:0007669"/>
    <property type="project" value="TreeGrafter"/>
</dbReference>
<dbReference type="CDD" id="cd01637">
    <property type="entry name" value="IMPase_like"/>
    <property type="match status" value="1"/>
</dbReference>
<dbReference type="InterPro" id="IPR020583">
    <property type="entry name" value="Inositol_monoP_metal-BS"/>
</dbReference>
<evidence type="ECO:0000256" key="4">
    <source>
        <dbReference type="ARBA" id="ARBA00022723"/>
    </source>
</evidence>
<dbReference type="Gene3D" id="3.40.190.80">
    <property type="match status" value="1"/>
</dbReference>
<protein>
    <recommendedName>
        <fullName evidence="3">inositol-phosphate phosphatase</fullName>
        <ecNumber evidence="3">3.1.3.25</ecNumber>
    </recommendedName>
</protein>
<evidence type="ECO:0000256" key="1">
    <source>
        <dbReference type="ARBA" id="ARBA00001033"/>
    </source>
</evidence>
<evidence type="ECO:0000256" key="5">
    <source>
        <dbReference type="ARBA" id="ARBA00022801"/>
    </source>
</evidence>
<dbReference type="Pfam" id="PF00459">
    <property type="entry name" value="Inositol_P"/>
    <property type="match status" value="1"/>
</dbReference>
<evidence type="ECO:0000256" key="7">
    <source>
        <dbReference type="PIRSR" id="PIRSR600760-2"/>
    </source>
</evidence>
<keyword evidence="4 7" id="KW-0479">Metal-binding</keyword>
<proteinExistence type="predicted"/>
<comment type="caution">
    <text evidence="8">The sequence shown here is derived from an EMBL/GenBank/DDBJ whole genome shotgun (WGS) entry which is preliminary data.</text>
</comment>
<dbReference type="GO" id="GO:0006020">
    <property type="term" value="P:inositol metabolic process"/>
    <property type="evidence" value="ECO:0007669"/>
    <property type="project" value="TreeGrafter"/>
</dbReference>
<dbReference type="EC" id="3.1.3.25" evidence="3"/>
<accession>A0A2S5GH56</accession>
<name>A0A2S5GH56_9BACL</name>
<dbReference type="PRINTS" id="PR00377">
    <property type="entry name" value="IMPHPHTASES"/>
</dbReference>
<feature type="binding site" evidence="7">
    <location>
        <position position="70"/>
    </location>
    <ligand>
        <name>Mg(2+)</name>
        <dbReference type="ChEBI" id="CHEBI:18420"/>
        <label>1</label>
        <note>catalytic</note>
    </ligand>
</feature>
<dbReference type="PANTHER" id="PTHR20854">
    <property type="entry name" value="INOSITOL MONOPHOSPHATASE"/>
    <property type="match status" value="1"/>
</dbReference>
<dbReference type="PROSITE" id="PS00629">
    <property type="entry name" value="IMP_1"/>
    <property type="match status" value="1"/>
</dbReference>
<dbReference type="SUPFAM" id="SSF56655">
    <property type="entry name" value="Carbohydrate phosphatase"/>
    <property type="match status" value="1"/>
</dbReference>
<dbReference type="PANTHER" id="PTHR20854:SF4">
    <property type="entry name" value="INOSITOL-1-MONOPHOSPHATASE-RELATED"/>
    <property type="match status" value="1"/>
</dbReference>
<dbReference type="GO" id="GO:0046872">
    <property type="term" value="F:metal ion binding"/>
    <property type="evidence" value="ECO:0007669"/>
    <property type="project" value="UniProtKB-KW"/>
</dbReference>
<evidence type="ECO:0000313" key="8">
    <source>
        <dbReference type="EMBL" id="PPA72193.1"/>
    </source>
</evidence>
<dbReference type="FunFam" id="3.30.540.10:FF:000003">
    <property type="entry name" value="Inositol-1-monophosphatase"/>
    <property type="match status" value="1"/>
</dbReference>
<evidence type="ECO:0000313" key="9">
    <source>
        <dbReference type="Proteomes" id="UP000239047"/>
    </source>
</evidence>
<feature type="binding site" evidence="7">
    <location>
        <position position="91"/>
    </location>
    <ligand>
        <name>Mg(2+)</name>
        <dbReference type="ChEBI" id="CHEBI:18420"/>
        <label>1</label>
        <note>catalytic</note>
    </ligand>
</feature>
<dbReference type="EMBL" id="PREZ01000001">
    <property type="protein sequence ID" value="PPA72193.1"/>
    <property type="molecule type" value="Genomic_DNA"/>
</dbReference>
<keyword evidence="5" id="KW-0378">Hydrolase</keyword>
<comment type="catalytic activity">
    <reaction evidence="1">
        <text>a myo-inositol phosphate + H2O = myo-inositol + phosphate</text>
        <dbReference type="Rhea" id="RHEA:24056"/>
        <dbReference type="ChEBI" id="CHEBI:15377"/>
        <dbReference type="ChEBI" id="CHEBI:17268"/>
        <dbReference type="ChEBI" id="CHEBI:43474"/>
        <dbReference type="ChEBI" id="CHEBI:84139"/>
        <dbReference type="EC" id="3.1.3.25"/>
    </reaction>
</comment>
<dbReference type="InterPro" id="IPR000760">
    <property type="entry name" value="Inositol_monophosphatase-like"/>
</dbReference>
<dbReference type="GO" id="GO:0008934">
    <property type="term" value="F:inositol monophosphate 1-phosphatase activity"/>
    <property type="evidence" value="ECO:0007669"/>
    <property type="project" value="TreeGrafter"/>
</dbReference>
<evidence type="ECO:0000256" key="2">
    <source>
        <dbReference type="ARBA" id="ARBA00001946"/>
    </source>
</evidence>
<gene>
    <name evidence="8" type="ORF">C4B60_02110</name>
</gene>
<keyword evidence="6 7" id="KW-0460">Magnesium</keyword>
<reference evidence="8 9" key="1">
    <citation type="submission" date="2018-02" db="EMBL/GenBank/DDBJ databases">
        <title>Jeotgalibacillus proteolyticum sp. nov. a protease producing bacterium isolated from ocean sediments of Laizhou Bay.</title>
        <authorList>
            <person name="Li Y."/>
        </authorList>
    </citation>
    <scope>NUCLEOTIDE SEQUENCE [LARGE SCALE GENOMIC DNA]</scope>
    <source>
        <strain evidence="8 9">22-7</strain>
    </source>
</reference>
<dbReference type="PROSITE" id="PS00630">
    <property type="entry name" value="IMP_2"/>
    <property type="match status" value="1"/>
</dbReference>
<feature type="binding site" evidence="7">
    <location>
        <position position="88"/>
    </location>
    <ligand>
        <name>Mg(2+)</name>
        <dbReference type="ChEBI" id="CHEBI:18420"/>
        <label>1</label>
        <note>catalytic</note>
    </ligand>
</feature>